<dbReference type="InterPro" id="IPR002052">
    <property type="entry name" value="DNA_methylase_N6_adenine_CS"/>
</dbReference>
<evidence type="ECO:0000256" key="5">
    <source>
        <dbReference type="ARBA" id="ARBA00022691"/>
    </source>
</evidence>
<keyword evidence="4" id="KW-0808">Transferase</keyword>
<dbReference type="GO" id="GO:0003676">
    <property type="term" value="F:nucleic acid binding"/>
    <property type="evidence" value="ECO:0007669"/>
    <property type="project" value="InterPro"/>
</dbReference>
<dbReference type="Pfam" id="PF07669">
    <property type="entry name" value="Eco57I"/>
    <property type="match status" value="1"/>
</dbReference>
<name>A0A7G1HUJ7_9BACT</name>
<evidence type="ECO:0000256" key="3">
    <source>
        <dbReference type="ARBA" id="ARBA00022603"/>
    </source>
</evidence>
<evidence type="ECO:0000313" key="9">
    <source>
        <dbReference type="Proteomes" id="UP000594042"/>
    </source>
</evidence>
<evidence type="ECO:0000313" key="8">
    <source>
        <dbReference type="EMBL" id="BCI62693.1"/>
    </source>
</evidence>
<sequence length="594" mass="68601">MNSQIFAYLKRKQLTDTRTVNRLFVSSFVSLSDLKIENNHIIKGLLIDKDDKDFDLLQEFISKIRHFHPTPMTIEDMISLFEFVVSPADRIVTGAVYTPRSVRKKIIETCLNTMPNEQMQHVRVADIACGCGGFLMDVALFLRNNTGRTFCDIYQESIYGIDVQEYSVERTKILLSLLALLYNEDLDFDFNILQADTLDFNTAEWNQTYTHFDVIVGNPPYVCSRNVDAIIKEKMLQYEVCLSGHPDLYIPFFQIATEMLNDGGKLGFITMNSFIRSVNGRAVRNYFSRGIHDISILDFRGYQIFQKKSTYTCLFFLTKNQASDTLHYAVNENGDLNITPKYTNILYDQLDNKKGWSLNDFDAVRQMESTGIPIGKYCQSRHGIATLSNKTYIFKPVAEDDNYYYLESKDGRYPIEKAICRNVINSNKLNSEVSFESIIEKLIFPYCINKGRATIIEESVMKTIFPYTYTYLLSQRKQLATRDKGKTDKYPTWYAYGRTQSLIMPRYKLFFPKFANKPLHCVLKDDADLMLYNGVAFVSDDLEKLQVLKSVLDSDLFWSYLVKNAKPYSTGYYSLSGVDIKNFCIPTIKKRNVP</sequence>
<evidence type="ECO:0000259" key="7">
    <source>
        <dbReference type="Pfam" id="PF07669"/>
    </source>
</evidence>
<dbReference type="REBASE" id="444706">
    <property type="entry name" value="M.Csp2CBH44ORF10460P"/>
</dbReference>
<evidence type="ECO:0000256" key="1">
    <source>
        <dbReference type="ARBA" id="ARBA00006594"/>
    </source>
</evidence>
<organism evidence="8 9">
    <name type="scientific">Coprobacter secundus subsp. similis</name>
    <dbReference type="NCBI Taxonomy" id="2751153"/>
    <lineage>
        <taxon>Bacteria</taxon>
        <taxon>Pseudomonadati</taxon>
        <taxon>Bacteroidota</taxon>
        <taxon>Bacteroidia</taxon>
        <taxon>Bacteroidales</taxon>
        <taxon>Barnesiellaceae</taxon>
        <taxon>Coprobacter</taxon>
    </lineage>
</organism>
<evidence type="ECO:0000256" key="4">
    <source>
        <dbReference type="ARBA" id="ARBA00022679"/>
    </source>
</evidence>
<dbReference type="RefSeq" id="WP_200755678.1">
    <property type="nucleotide sequence ID" value="NZ_AP023322.1"/>
</dbReference>
<dbReference type="AlphaFoldDB" id="A0A7G1HUJ7"/>
<reference evidence="9" key="1">
    <citation type="submission" date="2020-07" db="EMBL/GenBank/DDBJ databases">
        <title>Complete genome sequencing of Coprobacter sp. strain 2CBH44.</title>
        <authorList>
            <person name="Sakamoto M."/>
            <person name="Murakami T."/>
            <person name="Mori H."/>
        </authorList>
    </citation>
    <scope>NUCLEOTIDE SEQUENCE [LARGE SCALE GENOMIC DNA]</scope>
    <source>
        <strain evidence="9">2CBH44</strain>
    </source>
</reference>
<protein>
    <recommendedName>
        <fullName evidence="2">site-specific DNA-methyltransferase (adenine-specific)</fullName>
        <ecNumber evidence="2">2.1.1.72</ecNumber>
    </recommendedName>
</protein>
<keyword evidence="5" id="KW-0949">S-adenosyl-L-methionine</keyword>
<dbReference type="InterPro" id="IPR029063">
    <property type="entry name" value="SAM-dependent_MTases_sf"/>
</dbReference>
<comment type="similarity">
    <text evidence="1">Belongs to the N(4)/N(6)-methyltransferase family.</text>
</comment>
<dbReference type="InterPro" id="IPR050953">
    <property type="entry name" value="N4_N6_ade-DNA_methylase"/>
</dbReference>
<dbReference type="Gene3D" id="3.40.50.150">
    <property type="entry name" value="Vaccinia Virus protein VP39"/>
    <property type="match status" value="1"/>
</dbReference>
<dbReference type="EMBL" id="AP023322">
    <property type="protein sequence ID" value="BCI62693.1"/>
    <property type="molecule type" value="Genomic_DNA"/>
</dbReference>
<dbReference type="PANTHER" id="PTHR33841:SF5">
    <property type="entry name" value="DNA METHYLASE (MODIFICATION METHYLASE) (METHYLTRANSFERASE)-RELATED"/>
    <property type="match status" value="1"/>
</dbReference>
<dbReference type="GO" id="GO:0009007">
    <property type="term" value="F:site-specific DNA-methyltransferase (adenine-specific) activity"/>
    <property type="evidence" value="ECO:0007669"/>
    <property type="project" value="UniProtKB-EC"/>
</dbReference>
<dbReference type="KEGG" id="copr:Cop2CBH44_10460"/>
<dbReference type="EC" id="2.1.1.72" evidence="2"/>
<feature type="domain" description="Type II methyltransferase M.TaqI-like" evidence="7">
    <location>
        <begin position="156"/>
        <end position="305"/>
    </location>
</feature>
<dbReference type="PROSITE" id="PS00092">
    <property type="entry name" value="N6_MTASE"/>
    <property type="match status" value="1"/>
</dbReference>
<dbReference type="Proteomes" id="UP000594042">
    <property type="component" value="Chromosome"/>
</dbReference>
<keyword evidence="9" id="KW-1185">Reference proteome</keyword>
<dbReference type="PANTHER" id="PTHR33841">
    <property type="entry name" value="DNA METHYLTRANSFERASE YEEA-RELATED"/>
    <property type="match status" value="1"/>
</dbReference>
<evidence type="ECO:0000256" key="6">
    <source>
        <dbReference type="ARBA" id="ARBA00047942"/>
    </source>
</evidence>
<dbReference type="GO" id="GO:0032259">
    <property type="term" value="P:methylation"/>
    <property type="evidence" value="ECO:0007669"/>
    <property type="project" value="UniProtKB-KW"/>
</dbReference>
<dbReference type="GO" id="GO:0006304">
    <property type="term" value="P:DNA modification"/>
    <property type="evidence" value="ECO:0007669"/>
    <property type="project" value="InterPro"/>
</dbReference>
<dbReference type="PRINTS" id="PR00507">
    <property type="entry name" value="N12N6MTFRASE"/>
</dbReference>
<comment type="catalytic activity">
    <reaction evidence="6">
        <text>a 2'-deoxyadenosine in DNA + S-adenosyl-L-methionine = an N(6)-methyl-2'-deoxyadenosine in DNA + S-adenosyl-L-homocysteine + H(+)</text>
        <dbReference type="Rhea" id="RHEA:15197"/>
        <dbReference type="Rhea" id="RHEA-COMP:12418"/>
        <dbReference type="Rhea" id="RHEA-COMP:12419"/>
        <dbReference type="ChEBI" id="CHEBI:15378"/>
        <dbReference type="ChEBI" id="CHEBI:57856"/>
        <dbReference type="ChEBI" id="CHEBI:59789"/>
        <dbReference type="ChEBI" id="CHEBI:90615"/>
        <dbReference type="ChEBI" id="CHEBI:90616"/>
        <dbReference type="EC" id="2.1.1.72"/>
    </reaction>
</comment>
<evidence type="ECO:0000256" key="2">
    <source>
        <dbReference type="ARBA" id="ARBA00011900"/>
    </source>
</evidence>
<accession>A0A7G1HUJ7</accession>
<proteinExistence type="inferred from homology"/>
<keyword evidence="3" id="KW-0489">Methyltransferase</keyword>
<dbReference type="SUPFAM" id="SSF53335">
    <property type="entry name" value="S-adenosyl-L-methionine-dependent methyltransferases"/>
    <property type="match status" value="1"/>
</dbReference>
<dbReference type="CDD" id="cd02440">
    <property type="entry name" value="AdoMet_MTases"/>
    <property type="match status" value="1"/>
</dbReference>
<gene>
    <name evidence="8" type="ORF">Cop2CBH44_10460</name>
</gene>
<dbReference type="InterPro" id="IPR011639">
    <property type="entry name" value="MethylTrfase_TaqI-like_dom"/>
</dbReference>